<feature type="region of interest" description="Disordered" evidence="1">
    <location>
        <begin position="49"/>
        <end position="159"/>
    </location>
</feature>
<sequence>MVQRALRAVGQRPRDLHLRRPHLRPLAAQHAAVRTARRGWRHLPRGARRLRSGQVRLRRAAGGLRRGHRRGRGARRGTRGADLPDVQQDRPDRHPLGGDHPLADLAVRPVPDVGVRRGGDPGGTAGGRPHGRRRGDQDVLPDQPAAAGSRHRHRAAVHHGRHLEQLLPAADHDQEPALVPAHPGPELVEPAGRDRRRPAGVPPGDHRLAAHHRPADRGLPAAPAVLAVRPGRRKRQGVKDRHRPPVPPPSARPLTGRTPCGSALSTHHHAQRSDTR</sequence>
<feature type="compositionally biased region" description="Basic residues" evidence="1">
    <location>
        <begin position="49"/>
        <end position="78"/>
    </location>
</feature>
<feature type="region of interest" description="Disordered" evidence="1">
    <location>
        <begin position="175"/>
        <end position="276"/>
    </location>
</feature>
<gene>
    <name evidence="2" type="ORF">SCOCK_770019</name>
</gene>
<keyword evidence="3" id="KW-1185">Reference proteome</keyword>
<dbReference type="EMBL" id="CAJSLV010000111">
    <property type="protein sequence ID" value="CAG6398796.1"/>
    <property type="molecule type" value="Genomic_DNA"/>
</dbReference>
<feature type="compositionally biased region" description="Low complexity" evidence="1">
    <location>
        <begin position="217"/>
        <end position="229"/>
    </location>
</feature>
<accession>A0A9W4DZ32</accession>
<dbReference type="Proteomes" id="UP001152519">
    <property type="component" value="Unassembled WGS sequence"/>
</dbReference>
<evidence type="ECO:0000256" key="1">
    <source>
        <dbReference type="SAM" id="MobiDB-lite"/>
    </source>
</evidence>
<dbReference type="AlphaFoldDB" id="A0A9W4DZ32"/>
<reference evidence="2" key="1">
    <citation type="submission" date="2021-05" db="EMBL/GenBank/DDBJ databases">
        <authorList>
            <person name="Arsene-Ploetze F."/>
        </authorList>
    </citation>
    <scope>NUCLEOTIDE SEQUENCE</scope>
    <source>
        <strain evidence="2">DSM 42138</strain>
    </source>
</reference>
<feature type="compositionally biased region" description="Basic residues" evidence="1">
    <location>
        <begin position="230"/>
        <end position="244"/>
    </location>
</feature>
<name>A0A9W4DZ32_9ACTN</name>
<organism evidence="2 3">
    <name type="scientific">Actinacidiphila cocklensis</name>
    <dbReference type="NCBI Taxonomy" id="887465"/>
    <lineage>
        <taxon>Bacteria</taxon>
        <taxon>Bacillati</taxon>
        <taxon>Actinomycetota</taxon>
        <taxon>Actinomycetes</taxon>
        <taxon>Kitasatosporales</taxon>
        <taxon>Streptomycetaceae</taxon>
        <taxon>Actinacidiphila</taxon>
    </lineage>
</organism>
<comment type="caution">
    <text evidence="2">The sequence shown here is derived from an EMBL/GenBank/DDBJ whole genome shotgun (WGS) entry which is preliminary data.</text>
</comment>
<evidence type="ECO:0000313" key="3">
    <source>
        <dbReference type="Proteomes" id="UP001152519"/>
    </source>
</evidence>
<feature type="compositionally biased region" description="Basic and acidic residues" evidence="1">
    <location>
        <begin position="87"/>
        <end position="97"/>
    </location>
</feature>
<feature type="compositionally biased region" description="Basic and acidic residues" evidence="1">
    <location>
        <begin position="204"/>
        <end position="216"/>
    </location>
</feature>
<proteinExistence type="predicted"/>
<feature type="compositionally biased region" description="Basic residues" evidence="1">
    <location>
        <begin position="149"/>
        <end position="159"/>
    </location>
</feature>
<protein>
    <submittedName>
        <fullName evidence="2">Uncharacterized protein</fullName>
    </submittedName>
</protein>
<evidence type="ECO:0000313" key="2">
    <source>
        <dbReference type="EMBL" id="CAG6398796.1"/>
    </source>
</evidence>